<accession>A0AAJ1VGT2</accession>
<dbReference type="Pfam" id="PF24880">
    <property type="entry name" value="DUF7738"/>
    <property type="match status" value="1"/>
</dbReference>
<sequence>MTTIYLSSTDLKINSVSIEFPISINTLKKCLDDNYRTIKGKSNTVFTWDELGLLGYSKNGELIESLSLELEPETYDFSSKNKFSGKCYFNDQEITNYYKTHKEERVALFKGDDSGALALNDICAWFNVDEEETIKTIEISTYKPYVRWQGIPDDKYSIKPLEEEEITFVDFGFKLSIIEELMYMKGLLEPKFDIYEFADWYRDRKIDIDEEGYEPIAEVVQYFKDLPIPKRLATKITDIYQDGGNDIYMNLSPFSGGGEDDWDMETAVDAKQFPNLKKATLCYAKDCVYDEFEKMGIEAESL</sequence>
<organism evidence="3 4">
    <name type="scientific">Polaribacter sejongensis</name>
    <dbReference type="NCBI Taxonomy" id="985043"/>
    <lineage>
        <taxon>Bacteria</taxon>
        <taxon>Pseudomonadati</taxon>
        <taxon>Bacteroidota</taxon>
        <taxon>Flavobacteriia</taxon>
        <taxon>Flavobacteriales</taxon>
        <taxon>Flavobacteriaceae</taxon>
    </lineage>
</organism>
<dbReference type="InterPro" id="IPR056640">
    <property type="entry name" value="DUF7738"/>
</dbReference>
<evidence type="ECO:0000259" key="1">
    <source>
        <dbReference type="Pfam" id="PF21832"/>
    </source>
</evidence>
<dbReference type="EMBL" id="JAUFQH010000006">
    <property type="protein sequence ID" value="MDN3619604.1"/>
    <property type="molecule type" value="Genomic_DNA"/>
</dbReference>
<reference evidence="3 4" key="1">
    <citation type="journal article" date="2014" name="Int. J. Syst. Evol. Microbiol.">
        <title>Complete genome sequence of Corynebacterium casei LMG S-19264T (=DSM 44701T), isolated from a smear-ripened cheese.</title>
        <authorList>
            <consortium name="US DOE Joint Genome Institute (JGI-PGF)"/>
            <person name="Walter F."/>
            <person name="Albersmeier A."/>
            <person name="Kalinowski J."/>
            <person name="Ruckert C."/>
        </authorList>
    </citation>
    <scope>NUCLEOTIDE SEQUENCE [LARGE SCALE GENOMIC DNA]</scope>
    <source>
        <strain evidence="3 4">CECT 8670</strain>
    </source>
</reference>
<feature type="domain" description="DUF6892" evidence="1">
    <location>
        <begin position="166"/>
        <end position="298"/>
    </location>
</feature>
<dbReference type="InterPro" id="IPR054187">
    <property type="entry name" value="DUF6892"/>
</dbReference>
<dbReference type="Pfam" id="PF21832">
    <property type="entry name" value="DUF6892"/>
    <property type="match status" value="1"/>
</dbReference>
<dbReference type="AlphaFoldDB" id="A0AAJ1VGT2"/>
<protein>
    <recommendedName>
        <fullName evidence="5">YubB ferredoxin-like domain-containing protein</fullName>
    </recommendedName>
</protein>
<proteinExistence type="predicted"/>
<name>A0AAJ1VGT2_9FLAO</name>
<evidence type="ECO:0000313" key="4">
    <source>
        <dbReference type="Proteomes" id="UP001228636"/>
    </source>
</evidence>
<dbReference type="RefSeq" id="WP_261973096.1">
    <property type="nucleotide sequence ID" value="NZ_CP103460.1"/>
</dbReference>
<evidence type="ECO:0008006" key="5">
    <source>
        <dbReference type="Google" id="ProtNLM"/>
    </source>
</evidence>
<evidence type="ECO:0000313" key="3">
    <source>
        <dbReference type="EMBL" id="MDN3619604.1"/>
    </source>
</evidence>
<evidence type="ECO:0000259" key="2">
    <source>
        <dbReference type="Pfam" id="PF24880"/>
    </source>
</evidence>
<gene>
    <name evidence="3" type="ORF">QWY81_09080</name>
</gene>
<dbReference type="Proteomes" id="UP001228636">
    <property type="component" value="Unassembled WGS sequence"/>
</dbReference>
<comment type="caution">
    <text evidence="3">The sequence shown here is derived from an EMBL/GenBank/DDBJ whole genome shotgun (WGS) entry which is preliminary data.</text>
</comment>
<feature type="domain" description="DUF7738" evidence="2">
    <location>
        <begin position="3"/>
        <end position="103"/>
    </location>
</feature>